<dbReference type="InterPro" id="IPR029752">
    <property type="entry name" value="D-isomer_DH_CS1"/>
</dbReference>
<accession>A0A1T4MY98</accession>
<dbReference type="Gene3D" id="3.40.50.720">
    <property type="entry name" value="NAD(P)-binding Rossmann-like Domain"/>
    <property type="match status" value="2"/>
</dbReference>
<reference evidence="8" key="1">
    <citation type="submission" date="2017-02" db="EMBL/GenBank/DDBJ databases">
        <authorList>
            <person name="Varghese N."/>
            <person name="Submissions S."/>
        </authorList>
    </citation>
    <scope>NUCLEOTIDE SEQUENCE [LARGE SCALE GENOMIC DNA]</scope>
    <source>
        <strain evidence="8">DSM 15739</strain>
    </source>
</reference>
<evidence type="ECO:0000259" key="5">
    <source>
        <dbReference type="Pfam" id="PF00389"/>
    </source>
</evidence>
<dbReference type="InterPro" id="IPR036291">
    <property type="entry name" value="NAD(P)-bd_dom_sf"/>
</dbReference>
<dbReference type="SUPFAM" id="SSF52283">
    <property type="entry name" value="Formate/glycerate dehydrogenase catalytic domain-like"/>
    <property type="match status" value="1"/>
</dbReference>
<protein>
    <submittedName>
        <fullName evidence="7">D-3-phosphoglycerate dehydrogenase</fullName>
    </submittedName>
</protein>
<dbReference type="Proteomes" id="UP000189941">
    <property type="component" value="Unassembled WGS sequence"/>
</dbReference>
<dbReference type="OrthoDB" id="9805416at2"/>
<evidence type="ECO:0000256" key="3">
    <source>
        <dbReference type="ARBA" id="ARBA00023027"/>
    </source>
</evidence>
<keyword evidence="2 4" id="KW-0560">Oxidoreductase</keyword>
<dbReference type="PANTHER" id="PTHR43761">
    <property type="entry name" value="D-ISOMER SPECIFIC 2-HYDROXYACID DEHYDROGENASE FAMILY PROTEIN (AFU_ORTHOLOGUE AFUA_1G13630)"/>
    <property type="match status" value="1"/>
</dbReference>
<dbReference type="STRING" id="1121925.SAMN02746011_01582"/>
<evidence type="ECO:0000313" key="7">
    <source>
        <dbReference type="EMBL" id="SJZ71881.1"/>
    </source>
</evidence>
<dbReference type="InterPro" id="IPR006139">
    <property type="entry name" value="D-isomer_2_OHA_DH_cat_dom"/>
</dbReference>
<organism evidence="7 8">
    <name type="scientific">Globicatella sulfidifaciens DSM 15739</name>
    <dbReference type="NCBI Taxonomy" id="1121925"/>
    <lineage>
        <taxon>Bacteria</taxon>
        <taxon>Bacillati</taxon>
        <taxon>Bacillota</taxon>
        <taxon>Bacilli</taxon>
        <taxon>Lactobacillales</taxon>
        <taxon>Aerococcaceae</taxon>
        <taxon>Globicatella</taxon>
    </lineage>
</organism>
<dbReference type="CDD" id="cd12161">
    <property type="entry name" value="GDH_like_1"/>
    <property type="match status" value="1"/>
</dbReference>
<keyword evidence="8" id="KW-1185">Reference proteome</keyword>
<dbReference type="GO" id="GO:0016616">
    <property type="term" value="F:oxidoreductase activity, acting on the CH-OH group of donors, NAD or NADP as acceptor"/>
    <property type="evidence" value="ECO:0007669"/>
    <property type="project" value="InterPro"/>
</dbReference>
<evidence type="ECO:0000259" key="6">
    <source>
        <dbReference type="Pfam" id="PF02826"/>
    </source>
</evidence>
<proteinExistence type="inferred from homology"/>
<evidence type="ECO:0000256" key="4">
    <source>
        <dbReference type="RuleBase" id="RU003719"/>
    </source>
</evidence>
<dbReference type="EMBL" id="FUWO01000015">
    <property type="protein sequence ID" value="SJZ71881.1"/>
    <property type="molecule type" value="Genomic_DNA"/>
</dbReference>
<evidence type="ECO:0000256" key="2">
    <source>
        <dbReference type="ARBA" id="ARBA00023002"/>
    </source>
</evidence>
<dbReference type="InterPro" id="IPR006140">
    <property type="entry name" value="D-isomer_DH_NAD-bd"/>
</dbReference>
<gene>
    <name evidence="7" type="ORF">SAMN02746011_01582</name>
</gene>
<dbReference type="SUPFAM" id="SSF51735">
    <property type="entry name" value="NAD(P)-binding Rossmann-fold domains"/>
    <property type="match status" value="1"/>
</dbReference>
<comment type="similarity">
    <text evidence="1 4">Belongs to the D-isomer specific 2-hydroxyacid dehydrogenase family.</text>
</comment>
<keyword evidence="3" id="KW-0520">NAD</keyword>
<name>A0A1T4MY98_9LACT</name>
<dbReference type="AlphaFoldDB" id="A0A1T4MY98"/>
<dbReference type="InterPro" id="IPR050418">
    <property type="entry name" value="D-iso_2-hydroxyacid_DH_PdxB"/>
</dbReference>
<dbReference type="PANTHER" id="PTHR43761:SF1">
    <property type="entry name" value="D-ISOMER SPECIFIC 2-HYDROXYACID DEHYDROGENASE CATALYTIC DOMAIN-CONTAINING PROTEIN-RELATED"/>
    <property type="match status" value="1"/>
</dbReference>
<dbReference type="Pfam" id="PF02826">
    <property type="entry name" value="2-Hacid_dh_C"/>
    <property type="match status" value="1"/>
</dbReference>
<feature type="domain" description="D-isomer specific 2-hydroxyacid dehydrogenase NAD-binding" evidence="6">
    <location>
        <begin position="112"/>
        <end position="287"/>
    </location>
</feature>
<sequence length="318" mass="34499">MKIHLLEPLRVSKEKITELAEPLLKAGHEFTYFDTKTTDVQELIERSNGADIVMIANNPYPAEVIKANPQLKLIDVAFTGIDHVAQEAANELGIQIANASGYATTSVSELVLGLVLALYRQIPQSDADIRLAADFPGPFQGMEIKGKTVGIIGTGNIGIETAKLFKAFGAKLIGYSRSENDQAKELGLTYQSLEDVLKNSDIVSLHLPLNDHTKGLISKEKLALMKQEAILINTARGPVVDNEALAQALNEGRIAGAGIDVFDTEPPLASDYPLLEAKNTILTPHIAFLSDEAMVKRAEIAFQNVISFIEGKPQNIMN</sequence>
<dbReference type="RefSeq" id="WP_078756294.1">
    <property type="nucleotide sequence ID" value="NZ_FUWO01000015.1"/>
</dbReference>
<evidence type="ECO:0000256" key="1">
    <source>
        <dbReference type="ARBA" id="ARBA00005854"/>
    </source>
</evidence>
<evidence type="ECO:0000313" key="8">
    <source>
        <dbReference type="Proteomes" id="UP000189941"/>
    </source>
</evidence>
<dbReference type="PROSITE" id="PS00670">
    <property type="entry name" value="D_2_HYDROXYACID_DH_2"/>
    <property type="match status" value="1"/>
</dbReference>
<feature type="domain" description="D-isomer specific 2-hydroxyacid dehydrogenase catalytic" evidence="5">
    <location>
        <begin position="17"/>
        <end position="316"/>
    </location>
</feature>
<dbReference type="InterPro" id="IPR029753">
    <property type="entry name" value="D-isomer_DH_CS"/>
</dbReference>
<dbReference type="Pfam" id="PF00389">
    <property type="entry name" value="2-Hacid_dh"/>
    <property type="match status" value="1"/>
</dbReference>
<dbReference type="PROSITE" id="PS00065">
    <property type="entry name" value="D_2_HYDROXYACID_DH_1"/>
    <property type="match status" value="1"/>
</dbReference>
<dbReference type="GO" id="GO:0051287">
    <property type="term" value="F:NAD binding"/>
    <property type="evidence" value="ECO:0007669"/>
    <property type="project" value="InterPro"/>
</dbReference>
<dbReference type="FunFam" id="3.40.50.720:FF:000203">
    <property type="entry name" value="D-3-phosphoglycerate dehydrogenase (SerA)"/>
    <property type="match status" value="1"/>
</dbReference>